<protein>
    <submittedName>
        <fullName evidence="1">Uncharacterized protein</fullName>
    </submittedName>
</protein>
<organism evidence="1 2">
    <name type="scientific">Propionibacterium phage E6</name>
    <dbReference type="NCBI Taxonomy" id="1897536"/>
    <lineage>
        <taxon>Viruses</taxon>
        <taxon>Duplodnaviria</taxon>
        <taxon>Heunggongvirae</taxon>
        <taxon>Uroviricota</taxon>
        <taxon>Caudoviricetes</taxon>
        <taxon>Doucettevirus</taxon>
        <taxon>Doucettevirus E6</taxon>
    </lineage>
</organism>
<dbReference type="Proteomes" id="UP000221227">
    <property type="component" value="Segment"/>
</dbReference>
<sequence>MSGFSDDRLSPRDAAMTITLPGSRYGAMLARRDIDTDPCPALHVIAGRALTGDGQPRHAIGADGRCRHCHTTKRGDTK</sequence>
<dbReference type="RefSeq" id="YP_009597028.1">
    <property type="nucleotide sequence ID" value="NC_041894.1"/>
</dbReference>
<reference evidence="2" key="1">
    <citation type="submission" date="2016-07" db="EMBL/GenBank/DDBJ databases">
        <authorList>
            <person name="Florea S."/>
            <person name="Webb J.S."/>
            <person name="Jaromczyk J."/>
            <person name="Schardl C.L."/>
        </authorList>
    </citation>
    <scope>NUCLEOTIDE SEQUENCE [LARGE SCALE GENOMIC DNA]</scope>
</reference>
<accession>A0A1D8EU44</accession>
<keyword evidence="2" id="KW-1185">Reference proteome</keyword>
<evidence type="ECO:0000313" key="2">
    <source>
        <dbReference type="Proteomes" id="UP000221227"/>
    </source>
</evidence>
<name>A0A1D8EU44_9CAUD</name>
<dbReference type="EMBL" id="KX620753">
    <property type="protein sequence ID" value="AOT24575.1"/>
    <property type="molecule type" value="Genomic_DNA"/>
</dbReference>
<evidence type="ECO:0000313" key="1">
    <source>
        <dbReference type="EMBL" id="AOT24575.1"/>
    </source>
</evidence>
<dbReference type="GeneID" id="40072632"/>
<dbReference type="OrthoDB" id="23627at10239"/>
<gene>
    <name evidence="1" type="primary">46</name>
    <name evidence="1" type="ORF">E6_46</name>
</gene>
<dbReference type="KEGG" id="vg:40072632"/>
<proteinExistence type="predicted"/>